<reference evidence="3" key="1">
    <citation type="submission" date="2016-06" db="UniProtKB">
        <authorList>
            <consortium name="WormBaseParasite"/>
        </authorList>
    </citation>
    <scope>IDENTIFICATION</scope>
</reference>
<protein>
    <submittedName>
        <fullName evidence="3">Secreted protein</fullName>
    </submittedName>
</protein>
<evidence type="ECO:0000313" key="3">
    <source>
        <dbReference type="WBParaSite" id="TCNE_0001455501-mRNA-1"/>
    </source>
</evidence>
<sequence>MMYLCPRVSPAPAWGSIEASLGPLHPSLILSCEVADKLTFGSVKKEQIATIWRAVCCISLLRTVTFGAANDHMSR</sequence>
<reference evidence="1 2" key="2">
    <citation type="submission" date="2018-11" db="EMBL/GenBank/DDBJ databases">
        <authorList>
            <consortium name="Pathogen Informatics"/>
        </authorList>
    </citation>
    <scope>NUCLEOTIDE SEQUENCE [LARGE SCALE GENOMIC DNA]</scope>
</reference>
<proteinExistence type="predicted"/>
<organism evidence="2 3">
    <name type="scientific">Toxocara canis</name>
    <name type="common">Canine roundworm</name>
    <dbReference type="NCBI Taxonomy" id="6265"/>
    <lineage>
        <taxon>Eukaryota</taxon>
        <taxon>Metazoa</taxon>
        <taxon>Ecdysozoa</taxon>
        <taxon>Nematoda</taxon>
        <taxon>Chromadorea</taxon>
        <taxon>Rhabditida</taxon>
        <taxon>Spirurina</taxon>
        <taxon>Ascaridomorpha</taxon>
        <taxon>Ascaridoidea</taxon>
        <taxon>Toxocaridae</taxon>
        <taxon>Toxocara</taxon>
    </lineage>
</organism>
<dbReference type="EMBL" id="UYWY01022318">
    <property type="protein sequence ID" value="VDM45876.1"/>
    <property type="molecule type" value="Genomic_DNA"/>
</dbReference>
<dbReference type="Proteomes" id="UP000050794">
    <property type="component" value="Unassembled WGS sequence"/>
</dbReference>
<name>A0A183V1D5_TOXCA</name>
<dbReference type="WBParaSite" id="TCNE_0001455501-mRNA-1">
    <property type="protein sequence ID" value="TCNE_0001455501-mRNA-1"/>
    <property type="gene ID" value="TCNE_0001455501"/>
</dbReference>
<dbReference type="AlphaFoldDB" id="A0A183V1D5"/>
<evidence type="ECO:0000313" key="2">
    <source>
        <dbReference type="Proteomes" id="UP000050794"/>
    </source>
</evidence>
<keyword evidence="2" id="KW-1185">Reference proteome</keyword>
<evidence type="ECO:0000313" key="1">
    <source>
        <dbReference type="EMBL" id="VDM45876.1"/>
    </source>
</evidence>
<gene>
    <name evidence="1" type="ORF">TCNE_LOCUS14555</name>
</gene>
<accession>A0A183V1D5</accession>
<dbReference type="PROSITE" id="PS51257">
    <property type="entry name" value="PROKAR_LIPOPROTEIN"/>
    <property type="match status" value="1"/>
</dbReference>